<proteinExistence type="predicted"/>
<feature type="transmembrane region" description="Helical" evidence="6">
    <location>
        <begin position="219"/>
        <end position="245"/>
    </location>
</feature>
<feature type="transmembrane region" description="Helical" evidence="6">
    <location>
        <begin position="111"/>
        <end position="133"/>
    </location>
</feature>
<feature type="transmembrane region" description="Helical" evidence="6">
    <location>
        <begin position="313"/>
        <end position="334"/>
    </location>
</feature>
<organism evidence="8 9">
    <name type="scientific">Citricoccus muralis</name>
    <dbReference type="NCBI Taxonomy" id="169134"/>
    <lineage>
        <taxon>Bacteria</taxon>
        <taxon>Bacillati</taxon>
        <taxon>Actinomycetota</taxon>
        <taxon>Actinomycetes</taxon>
        <taxon>Micrococcales</taxon>
        <taxon>Micrococcaceae</taxon>
        <taxon>Citricoccus</taxon>
    </lineage>
</organism>
<sequence length="417" mass="43196">MPSSAGPQGAVSATPTPGARAWIIVLVCGVVAAMHVWKLPGAMDFIRADLGMSLVQAGALLGIVQVASMILGLASSLFCERIGLRTSLALGLGLLGGGSALGAAAEHTWMLMATRAVEGIGFLLVTVVAPPLIRRITPAERINTAMGWWSAFQGMAVFVAVLASTLLLSGAEVVSWHAWWLIMAVLSVLMIPLALWRIPTESGTAVRVGEALRRIGRTVSAGMPWVCAVIFACYTLQWGAIIGFLPTIFGDAGVHGVWVGAATAVVGLVNGVGNVIGGRLLQRGVAPRWLVTTGMIAMIVTTVLIFAPDWTQVPGGLWVQLVAAAVFSGIAALIPSSMTRVGVDAAPADGSPAAVMGLMNQVYNGANFVGPVLLTSIATAVGGWHLSWTMTVTAAVIGLVLALVFLRRPWLTVNVSG</sequence>
<evidence type="ECO:0000256" key="5">
    <source>
        <dbReference type="ARBA" id="ARBA00023136"/>
    </source>
</evidence>
<dbReference type="Gene3D" id="1.20.1250.20">
    <property type="entry name" value="MFS general substrate transporter like domains"/>
    <property type="match status" value="2"/>
</dbReference>
<feature type="transmembrane region" description="Helical" evidence="6">
    <location>
        <begin position="362"/>
        <end position="381"/>
    </location>
</feature>
<name>A0ABY8H8T1_9MICC</name>
<evidence type="ECO:0000256" key="4">
    <source>
        <dbReference type="ARBA" id="ARBA00022989"/>
    </source>
</evidence>
<dbReference type="InterPro" id="IPR036259">
    <property type="entry name" value="MFS_trans_sf"/>
</dbReference>
<dbReference type="InterPro" id="IPR020846">
    <property type="entry name" value="MFS_dom"/>
</dbReference>
<dbReference type="RefSeq" id="WP_278158396.1">
    <property type="nucleotide sequence ID" value="NZ_CP121252.1"/>
</dbReference>
<keyword evidence="5 6" id="KW-0472">Membrane</keyword>
<evidence type="ECO:0000313" key="8">
    <source>
        <dbReference type="EMBL" id="WFP17110.1"/>
    </source>
</evidence>
<keyword evidence="2" id="KW-1003">Cell membrane</keyword>
<evidence type="ECO:0000256" key="2">
    <source>
        <dbReference type="ARBA" id="ARBA00022475"/>
    </source>
</evidence>
<dbReference type="PANTHER" id="PTHR43124">
    <property type="entry name" value="PURINE EFFLUX PUMP PBUE"/>
    <property type="match status" value="1"/>
</dbReference>
<dbReference type="EMBL" id="CP121252">
    <property type="protein sequence ID" value="WFP17110.1"/>
    <property type="molecule type" value="Genomic_DNA"/>
</dbReference>
<dbReference type="InterPro" id="IPR011701">
    <property type="entry name" value="MFS"/>
</dbReference>
<dbReference type="SUPFAM" id="SSF103473">
    <property type="entry name" value="MFS general substrate transporter"/>
    <property type="match status" value="1"/>
</dbReference>
<accession>A0ABY8H8T1</accession>
<evidence type="ECO:0000313" key="9">
    <source>
        <dbReference type="Proteomes" id="UP001219037"/>
    </source>
</evidence>
<comment type="subcellular location">
    <subcellularLocation>
        <location evidence="1">Cell membrane</location>
        <topology evidence="1">Multi-pass membrane protein</topology>
    </subcellularLocation>
</comment>
<evidence type="ECO:0000256" key="1">
    <source>
        <dbReference type="ARBA" id="ARBA00004651"/>
    </source>
</evidence>
<keyword evidence="4 6" id="KW-1133">Transmembrane helix</keyword>
<dbReference type="InterPro" id="IPR050189">
    <property type="entry name" value="MFS_Efflux_Transporters"/>
</dbReference>
<evidence type="ECO:0000259" key="7">
    <source>
        <dbReference type="PROSITE" id="PS50850"/>
    </source>
</evidence>
<feature type="transmembrane region" description="Helical" evidence="6">
    <location>
        <begin position="57"/>
        <end position="79"/>
    </location>
</feature>
<keyword evidence="9" id="KW-1185">Reference proteome</keyword>
<dbReference type="PANTHER" id="PTHR43124:SF3">
    <property type="entry name" value="CHLORAMPHENICOL EFFLUX PUMP RV0191"/>
    <property type="match status" value="1"/>
</dbReference>
<protein>
    <submittedName>
        <fullName evidence="8">MFS transporter</fullName>
    </submittedName>
</protein>
<feature type="transmembrane region" description="Helical" evidence="6">
    <location>
        <begin position="145"/>
        <end position="166"/>
    </location>
</feature>
<dbReference type="Pfam" id="PF07690">
    <property type="entry name" value="MFS_1"/>
    <property type="match status" value="1"/>
</dbReference>
<feature type="transmembrane region" description="Helical" evidence="6">
    <location>
        <begin position="387"/>
        <end position="406"/>
    </location>
</feature>
<feature type="transmembrane region" description="Helical" evidence="6">
    <location>
        <begin position="86"/>
        <end position="105"/>
    </location>
</feature>
<keyword evidence="3 6" id="KW-0812">Transmembrane</keyword>
<feature type="transmembrane region" description="Helical" evidence="6">
    <location>
        <begin position="257"/>
        <end position="277"/>
    </location>
</feature>
<dbReference type="Proteomes" id="UP001219037">
    <property type="component" value="Chromosome"/>
</dbReference>
<evidence type="ECO:0000256" key="3">
    <source>
        <dbReference type="ARBA" id="ARBA00022692"/>
    </source>
</evidence>
<feature type="transmembrane region" description="Helical" evidence="6">
    <location>
        <begin position="21"/>
        <end position="37"/>
    </location>
</feature>
<feature type="transmembrane region" description="Helical" evidence="6">
    <location>
        <begin position="289"/>
        <end position="307"/>
    </location>
</feature>
<feature type="domain" description="Major facilitator superfamily (MFS) profile" evidence="7">
    <location>
        <begin position="21"/>
        <end position="410"/>
    </location>
</feature>
<evidence type="ECO:0000256" key="6">
    <source>
        <dbReference type="SAM" id="Phobius"/>
    </source>
</evidence>
<reference evidence="8 9" key="1">
    <citation type="submission" date="2023-04" db="EMBL/GenBank/DDBJ databases">
        <title>Funneling lignin-derived compounds into biodiesel using alkali-halophilic Citricoccus sp. P2.</title>
        <authorList>
            <person name="Luo C.-B."/>
        </authorList>
    </citation>
    <scope>NUCLEOTIDE SEQUENCE [LARGE SCALE GENOMIC DNA]</scope>
    <source>
        <strain evidence="8 9">P2</strain>
    </source>
</reference>
<dbReference type="PROSITE" id="PS50850">
    <property type="entry name" value="MFS"/>
    <property type="match status" value="1"/>
</dbReference>
<feature type="transmembrane region" description="Helical" evidence="6">
    <location>
        <begin position="178"/>
        <end position="198"/>
    </location>
</feature>
<gene>
    <name evidence="8" type="ORF">P8192_03005</name>
</gene>